<dbReference type="EMBL" id="LC168164">
    <property type="protein sequence ID" value="BAV39172.1"/>
    <property type="molecule type" value="Genomic_DNA"/>
</dbReference>
<reference evidence="1 2" key="1">
    <citation type="submission" date="2016-07" db="EMBL/GenBank/DDBJ databases">
        <title>Characterization of three bacteriophages infecting bacteria isolated from shrimp culture pond water.</title>
        <authorList>
            <person name="Khoa H.V."/>
        </authorList>
    </citation>
    <scope>NUCLEOTIDE SEQUENCE [LARGE SCALE GENOMIC DNA]</scope>
</reference>
<protein>
    <submittedName>
        <fullName evidence="1">Uncharacterized protein</fullName>
    </submittedName>
</protein>
<keyword evidence="2" id="KW-1185">Reference proteome</keyword>
<gene>
    <name evidence="1" type="ORF">BPT24_049</name>
</gene>
<sequence>MEKTIIILNGYPRVGKDYLIDTICDLKDIEIPNVSTVTLVKKAFEVFGYKEDVPEIKDAFRPVLSDSKDSLDKHLDNITLRSAYKHVNEEMERLGVNYGFLHSREPENIEWLVNICKKDSINVLTVLVDSDWRDFDESVSNHADENVEKYDYDLSFESTKDKLKYTKRVIRFIEEYMPNL</sequence>
<proteinExistence type="predicted"/>
<evidence type="ECO:0000313" key="1">
    <source>
        <dbReference type="EMBL" id="BAV39172.1"/>
    </source>
</evidence>
<organism evidence="1 2">
    <name type="scientific">Tenacibaculum phage pT24</name>
    <dbReference type="NCBI Taxonomy" id="1880590"/>
    <lineage>
        <taxon>Viruses</taxon>
        <taxon>Duplodnaviria</taxon>
        <taxon>Heunggongvirae</taxon>
        <taxon>Uroviricota</taxon>
        <taxon>Caudoviricetes</taxon>
        <taxon>Kungbxnavirus</taxon>
        <taxon>Kungbxnavirus pT24</taxon>
    </lineage>
</organism>
<evidence type="ECO:0000313" key="2">
    <source>
        <dbReference type="Proteomes" id="UP000224877"/>
    </source>
</evidence>
<accession>A0A1B4XWI6</accession>
<dbReference type="Proteomes" id="UP000224877">
    <property type="component" value="Segment"/>
</dbReference>
<name>A0A1B4XWI6_9CAUD</name>